<evidence type="ECO:0000313" key="2">
    <source>
        <dbReference type="Proteomes" id="UP001175227"/>
    </source>
</evidence>
<protein>
    <submittedName>
        <fullName evidence="1">Uncharacterized protein</fullName>
    </submittedName>
</protein>
<name>A0AA39PNQ9_9AGAR</name>
<comment type="caution">
    <text evidence="1">The sequence shown here is derived from an EMBL/GenBank/DDBJ whole genome shotgun (WGS) entry which is preliminary data.</text>
</comment>
<proteinExistence type="predicted"/>
<evidence type="ECO:0000313" key="1">
    <source>
        <dbReference type="EMBL" id="KAK0486518.1"/>
    </source>
</evidence>
<reference evidence="1" key="1">
    <citation type="submission" date="2023-06" db="EMBL/GenBank/DDBJ databases">
        <authorList>
            <consortium name="Lawrence Berkeley National Laboratory"/>
            <person name="Ahrendt S."/>
            <person name="Sahu N."/>
            <person name="Indic B."/>
            <person name="Wong-Bajracharya J."/>
            <person name="Merenyi Z."/>
            <person name="Ke H.-M."/>
            <person name="Monk M."/>
            <person name="Kocsube S."/>
            <person name="Drula E."/>
            <person name="Lipzen A."/>
            <person name="Balint B."/>
            <person name="Henrissat B."/>
            <person name="Andreopoulos B."/>
            <person name="Martin F.M."/>
            <person name="Harder C.B."/>
            <person name="Rigling D."/>
            <person name="Ford K.L."/>
            <person name="Foster G.D."/>
            <person name="Pangilinan J."/>
            <person name="Papanicolaou A."/>
            <person name="Barry K."/>
            <person name="LaButti K."/>
            <person name="Viragh M."/>
            <person name="Koriabine M."/>
            <person name="Yan M."/>
            <person name="Riley R."/>
            <person name="Champramary S."/>
            <person name="Plett K.L."/>
            <person name="Tsai I.J."/>
            <person name="Slot J."/>
            <person name="Sipos G."/>
            <person name="Plett J."/>
            <person name="Nagy L.G."/>
            <person name="Grigoriev I.V."/>
        </authorList>
    </citation>
    <scope>NUCLEOTIDE SEQUENCE</scope>
    <source>
        <strain evidence="1">ICMP 16352</strain>
    </source>
</reference>
<dbReference type="Proteomes" id="UP001175227">
    <property type="component" value="Unassembled WGS sequence"/>
</dbReference>
<organism evidence="1 2">
    <name type="scientific">Armillaria novae-zelandiae</name>
    <dbReference type="NCBI Taxonomy" id="153914"/>
    <lineage>
        <taxon>Eukaryota</taxon>
        <taxon>Fungi</taxon>
        <taxon>Dikarya</taxon>
        <taxon>Basidiomycota</taxon>
        <taxon>Agaricomycotina</taxon>
        <taxon>Agaricomycetes</taxon>
        <taxon>Agaricomycetidae</taxon>
        <taxon>Agaricales</taxon>
        <taxon>Marasmiineae</taxon>
        <taxon>Physalacriaceae</taxon>
        <taxon>Armillaria</taxon>
    </lineage>
</organism>
<dbReference type="EMBL" id="JAUEPR010000004">
    <property type="protein sequence ID" value="KAK0486518.1"/>
    <property type="molecule type" value="Genomic_DNA"/>
</dbReference>
<dbReference type="AlphaFoldDB" id="A0AA39PNQ9"/>
<sequence>MMTTVLCAMPLGGSWTVLYGTPFRCSGCALSNVGMLAVKWIVHKPAHNSETKFQADDIFCSTSIRGLILRLRYGPKRYRHLRVREIEF</sequence>
<keyword evidence="2" id="KW-1185">Reference proteome</keyword>
<gene>
    <name evidence="1" type="ORF">IW261DRAFT_1455894</name>
</gene>
<accession>A0AA39PNQ9</accession>